<dbReference type="CDD" id="cd06173">
    <property type="entry name" value="MFS_MefA_like"/>
    <property type="match status" value="1"/>
</dbReference>
<keyword evidence="5 6" id="KW-0472">Membrane</keyword>
<dbReference type="InterPro" id="IPR020846">
    <property type="entry name" value="MFS_dom"/>
</dbReference>
<reference evidence="8 9" key="1">
    <citation type="submission" date="2019-03" db="EMBL/GenBank/DDBJ databases">
        <title>Draft genome sequences of novel Actinobacteria.</title>
        <authorList>
            <person name="Sahin N."/>
            <person name="Ay H."/>
            <person name="Saygin H."/>
        </authorList>
    </citation>
    <scope>NUCLEOTIDE SEQUENCE [LARGE SCALE GENOMIC DNA]</scope>
    <source>
        <strain evidence="8 9">JCM 30547</strain>
    </source>
</reference>
<dbReference type="PANTHER" id="PTHR23513:SF11">
    <property type="entry name" value="STAPHYLOFERRIN A TRANSPORTER"/>
    <property type="match status" value="1"/>
</dbReference>
<dbReference type="GO" id="GO:0022857">
    <property type="term" value="F:transmembrane transporter activity"/>
    <property type="evidence" value="ECO:0007669"/>
    <property type="project" value="InterPro"/>
</dbReference>
<dbReference type="Pfam" id="PF07690">
    <property type="entry name" value="MFS_1"/>
    <property type="match status" value="1"/>
</dbReference>
<feature type="transmembrane region" description="Helical" evidence="6">
    <location>
        <begin position="361"/>
        <end position="382"/>
    </location>
</feature>
<comment type="caution">
    <text evidence="8">The sequence shown here is derived from an EMBL/GenBank/DDBJ whole genome shotgun (WGS) entry which is preliminary data.</text>
</comment>
<organism evidence="8 9">
    <name type="scientific">Kribbella albertanoniae</name>
    <dbReference type="NCBI Taxonomy" id="1266829"/>
    <lineage>
        <taxon>Bacteria</taxon>
        <taxon>Bacillati</taxon>
        <taxon>Actinomycetota</taxon>
        <taxon>Actinomycetes</taxon>
        <taxon>Propionibacteriales</taxon>
        <taxon>Kribbellaceae</taxon>
        <taxon>Kribbella</taxon>
    </lineage>
</organism>
<evidence type="ECO:0000256" key="1">
    <source>
        <dbReference type="ARBA" id="ARBA00004651"/>
    </source>
</evidence>
<dbReference type="SUPFAM" id="SSF103473">
    <property type="entry name" value="MFS general substrate transporter"/>
    <property type="match status" value="1"/>
</dbReference>
<evidence type="ECO:0000256" key="6">
    <source>
        <dbReference type="SAM" id="Phobius"/>
    </source>
</evidence>
<dbReference type="EMBL" id="SMKA01000034">
    <property type="protein sequence ID" value="TDC31357.1"/>
    <property type="molecule type" value="Genomic_DNA"/>
</dbReference>
<protein>
    <submittedName>
        <fullName evidence="8">MFS transporter</fullName>
    </submittedName>
</protein>
<feature type="transmembrane region" description="Helical" evidence="6">
    <location>
        <begin position="246"/>
        <end position="265"/>
    </location>
</feature>
<feature type="transmembrane region" description="Helical" evidence="6">
    <location>
        <begin position="139"/>
        <end position="158"/>
    </location>
</feature>
<evidence type="ECO:0000256" key="2">
    <source>
        <dbReference type="ARBA" id="ARBA00022475"/>
    </source>
</evidence>
<comment type="subcellular location">
    <subcellularLocation>
        <location evidence="1">Cell membrane</location>
        <topology evidence="1">Multi-pass membrane protein</topology>
    </subcellularLocation>
</comment>
<name>A0A4R4Q825_9ACTN</name>
<evidence type="ECO:0000256" key="3">
    <source>
        <dbReference type="ARBA" id="ARBA00022692"/>
    </source>
</evidence>
<dbReference type="Gene3D" id="1.20.1250.20">
    <property type="entry name" value="MFS general substrate transporter like domains"/>
    <property type="match status" value="1"/>
</dbReference>
<gene>
    <name evidence="8" type="ORF">E1261_11125</name>
</gene>
<keyword evidence="9" id="KW-1185">Reference proteome</keyword>
<feature type="transmembrane region" description="Helical" evidence="6">
    <location>
        <begin position="72"/>
        <end position="90"/>
    </location>
</feature>
<evidence type="ECO:0000313" key="9">
    <source>
        <dbReference type="Proteomes" id="UP000295075"/>
    </source>
</evidence>
<evidence type="ECO:0000256" key="5">
    <source>
        <dbReference type="ARBA" id="ARBA00023136"/>
    </source>
</evidence>
<keyword evidence="4 6" id="KW-1133">Transmembrane helix</keyword>
<sequence length="408" mass="42621">MPPARAFWLLLSGYTASSYGNYLNLVALGLFSYHWSQSTWVTGAVMAIRLGSGFLAGLISGRVLLRLPRRPLLVGLDLLQATAMVVLILAPSLVTLVAVALVLGFGNTTFVVALRSAIPELVGADQRARANGRLVTGRSLASVFGFGTAALVIDLGGYDLAFGVNAASFLVSAILQSFVTWPAQSSPEPAEGRVEPVQGRWPWQYLPALIVGMIAVRGVDALASAGHNVALPIYATLTAPDNPAAVSAQFFTAWAIGSVSAHQLVSRFLKRLEHRAFAAATCAMSVCFVLAFTGLPAAGLIAVAFLAGIADGVSEIGYLSTLQSRPEHQRTRVFGLSASVENSAFAGGMLLAGGLLDVLPVFPVVAGLHAVAVTGVLMFLLLSSGLFPRRHHGELVDPARPPAGADRG</sequence>
<feature type="transmembrane region" description="Helical" evidence="6">
    <location>
        <begin position="96"/>
        <end position="118"/>
    </location>
</feature>
<dbReference type="InterPro" id="IPR011701">
    <property type="entry name" value="MFS"/>
</dbReference>
<dbReference type="OrthoDB" id="3814140at2"/>
<feature type="domain" description="Major facilitator superfamily (MFS) profile" evidence="7">
    <location>
        <begin position="1"/>
        <end position="184"/>
    </location>
</feature>
<evidence type="ECO:0000259" key="7">
    <source>
        <dbReference type="PROSITE" id="PS50850"/>
    </source>
</evidence>
<dbReference type="InterPro" id="IPR036259">
    <property type="entry name" value="MFS_trans_sf"/>
</dbReference>
<dbReference type="Proteomes" id="UP000295075">
    <property type="component" value="Unassembled WGS sequence"/>
</dbReference>
<dbReference type="PROSITE" id="PS50850">
    <property type="entry name" value="MFS"/>
    <property type="match status" value="1"/>
</dbReference>
<dbReference type="AlphaFoldDB" id="A0A4R4Q825"/>
<evidence type="ECO:0000256" key="4">
    <source>
        <dbReference type="ARBA" id="ARBA00022989"/>
    </source>
</evidence>
<dbReference type="PANTHER" id="PTHR23513">
    <property type="entry name" value="INTEGRAL MEMBRANE EFFLUX PROTEIN-RELATED"/>
    <property type="match status" value="1"/>
</dbReference>
<evidence type="ECO:0000313" key="8">
    <source>
        <dbReference type="EMBL" id="TDC31357.1"/>
    </source>
</evidence>
<proteinExistence type="predicted"/>
<keyword evidence="3 6" id="KW-0812">Transmembrane</keyword>
<accession>A0A4R4Q825</accession>
<dbReference type="RefSeq" id="WP_132405521.1">
    <property type="nucleotide sequence ID" value="NZ_SMKA01000034.1"/>
</dbReference>
<feature type="transmembrane region" description="Helical" evidence="6">
    <location>
        <begin position="42"/>
        <end position="65"/>
    </location>
</feature>
<dbReference type="GO" id="GO:0005886">
    <property type="term" value="C:plasma membrane"/>
    <property type="evidence" value="ECO:0007669"/>
    <property type="project" value="UniProtKB-SubCell"/>
</dbReference>
<keyword evidence="2" id="KW-1003">Cell membrane</keyword>